<name>A0A9D3Z0U5_DREPO</name>
<accession>A0A9D3Z0U5</accession>
<protein>
    <submittedName>
        <fullName evidence="1">Uncharacterized protein</fullName>
    </submittedName>
</protein>
<reference evidence="1" key="2">
    <citation type="submission" date="2020-11" db="EMBL/GenBank/DDBJ databases">
        <authorList>
            <person name="McCartney M.A."/>
            <person name="Auch B."/>
            <person name="Kono T."/>
            <person name="Mallez S."/>
            <person name="Becker A."/>
            <person name="Gohl D.M."/>
            <person name="Silverstein K.A.T."/>
            <person name="Koren S."/>
            <person name="Bechman K.B."/>
            <person name="Herman A."/>
            <person name="Abrahante J.E."/>
            <person name="Garbe J."/>
        </authorList>
    </citation>
    <scope>NUCLEOTIDE SEQUENCE</scope>
    <source>
        <strain evidence="1">Duluth1</strain>
        <tissue evidence="1">Whole animal</tissue>
    </source>
</reference>
<reference evidence="1" key="1">
    <citation type="journal article" date="2019" name="bioRxiv">
        <title>The Genome of the Zebra Mussel, Dreissena polymorpha: A Resource for Invasive Species Research.</title>
        <authorList>
            <person name="McCartney M.A."/>
            <person name="Auch B."/>
            <person name="Kono T."/>
            <person name="Mallez S."/>
            <person name="Zhang Y."/>
            <person name="Obille A."/>
            <person name="Becker A."/>
            <person name="Abrahante J.E."/>
            <person name="Garbe J."/>
            <person name="Badalamenti J.P."/>
            <person name="Herman A."/>
            <person name="Mangelson H."/>
            <person name="Liachko I."/>
            <person name="Sullivan S."/>
            <person name="Sone E.D."/>
            <person name="Koren S."/>
            <person name="Silverstein K.A.T."/>
            <person name="Beckman K.B."/>
            <person name="Gohl D.M."/>
        </authorList>
    </citation>
    <scope>NUCLEOTIDE SEQUENCE</scope>
    <source>
        <strain evidence="1">Duluth1</strain>
        <tissue evidence="1">Whole animal</tissue>
    </source>
</reference>
<dbReference type="AlphaFoldDB" id="A0A9D3Z0U5"/>
<proteinExistence type="predicted"/>
<evidence type="ECO:0000313" key="2">
    <source>
        <dbReference type="Proteomes" id="UP000828390"/>
    </source>
</evidence>
<keyword evidence="2" id="KW-1185">Reference proteome</keyword>
<dbReference type="Proteomes" id="UP000828390">
    <property type="component" value="Unassembled WGS sequence"/>
</dbReference>
<comment type="caution">
    <text evidence="1">The sequence shown here is derived from an EMBL/GenBank/DDBJ whole genome shotgun (WGS) entry which is preliminary data.</text>
</comment>
<dbReference type="EMBL" id="JAIWYP010000014">
    <property type="protein sequence ID" value="KAH3710978.1"/>
    <property type="molecule type" value="Genomic_DNA"/>
</dbReference>
<organism evidence="1 2">
    <name type="scientific">Dreissena polymorpha</name>
    <name type="common">Zebra mussel</name>
    <name type="synonym">Mytilus polymorpha</name>
    <dbReference type="NCBI Taxonomy" id="45954"/>
    <lineage>
        <taxon>Eukaryota</taxon>
        <taxon>Metazoa</taxon>
        <taxon>Spiralia</taxon>
        <taxon>Lophotrochozoa</taxon>
        <taxon>Mollusca</taxon>
        <taxon>Bivalvia</taxon>
        <taxon>Autobranchia</taxon>
        <taxon>Heteroconchia</taxon>
        <taxon>Euheterodonta</taxon>
        <taxon>Imparidentia</taxon>
        <taxon>Neoheterodontei</taxon>
        <taxon>Myida</taxon>
        <taxon>Dreissenoidea</taxon>
        <taxon>Dreissenidae</taxon>
        <taxon>Dreissena</taxon>
    </lineage>
</organism>
<sequence>MISNLNERHPIDTGKVNKHFEDIKSKILKLEKENQSTKHIDNMKGSVFSLSSNSKVKLINLVGKECLVNCVLDQVQLTVLWDTGAQVSLIPYKLLSALKTDISYVNWRYRLSKSAFSCYTA</sequence>
<evidence type="ECO:0000313" key="1">
    <source>
        <dbReference type="EMBL" id="KAH3710978.1"/>
    </source>
</evidence>
<gene>
    <name evidence="1" type="ORF">DPMN_070476</name>
</gene>